<gene>
    <name evidence="1" type="ORF">TL5118_03984</name>
    <name evidence="2" type="ORF">TL5120_02157</name>
</gene>
<dbReference type="RefSeq" id="WP_058243559.1">
    <property type="nucleotide sequence ID" value="NZ_CYSB01000041.1"/>
</dbReference>
<proteinExistence type="predicted"/>
<reference evidence="1 3" key="2">
    <citation type="submission" date="2015-09" db="EMBL/GenBank/DDBJ databases">
        <authorList>
            <person name="Rodrigo-Torres L."/>
            <person name="Arahal D.R."/>
        </authorList>
    </citation>
    <scope>NUCLEOTIDE SEQUENCE [LARGE SCALE GENOMIC DNA]</scope>
    <source>
        <strain evidence="1 3">CECT 5118</strain>
    </source>
</reference>
<evidence type="ECO:0000313" key="3">
    <source>
        <dbReference type="Proteomes" id="UP000051086"/>
    </source>
</evidence>
<evidence type="ECO:0000313" key="2">
    <source>
        <dbReference type="EMBL" id="CUH72358.1"/>
    </source>
</evidence>
<dbReference type="PANTHER" id="PTHR40455:SF1">
    <property type="entry name" value="ANTITOXIN HIGA"/>
    <property type="match status" value="1"/>
</dbReference>
<dbReference type="AlphaFoldDB" id="A0A0P1FPA8"/>
<dbReference type="Proteomes" id="UP000051086">
    <property type="component" value="Unassembled WGS sequence"/>
</dbReference>
<accession>A0A0P1FPA8</accession>
<sequence>MNLRAIRTDEDLDWALAEIEQYFDAPPAPGTEEADRFDILTDLIEAYENREYPIEALDPIETLKIFMDIKKKKQSDLAELVGGKSRASEIMNRKRPLTLRMIQKINTSWKIPAASLIAPYHLEANGERA</sequence>
<dbReference type="GO" id="GO:0006355">
    <property type="term" value="P:regulation of DNA-templated transcription"/>
    <property type="evidence" value="ECO:0007669"/>
    <property type="project" value="InterPro"/>
</dbReference>
<dbReference type="InterPro" id="IPR039060">
    <property type="entry name" value="Antitox_HigA"/>
</dbReference>
<dbReference type="Proteomes" id="UP000051887">
    <property type="component" value="Unassembled WGS sequence"/>
</dbReference>
<protein>
    <submittedName>
        <fullName evidence="1 2">Transcription regulator containing HTH domain protein</fullName>
    </submittedName>
</protein>
<keyword evidence="3" id="KW-1185">Reference proteome</keyword>
<dbReference type="GO" id="GO:0001046">
    <property type="term" value="F:core promoter sequence-specific DNA binding"/>
    <property type="evidence" value="ECO:0007669"/>
    <property type="project" value="TreeGrafter"/>
</dbReference>
<evidence type="ECO:0000313" key="4">
    <source>
        <dbReference type="Proteomes" id="UP000051887"/>
    </source>
</evidence>
<organism evidence="2 4">
    <name type="scientific">Thalassovita autumnalis</name>
    <dbReference type="NCBI Taxonomy" id="2072972"/>
    <lineage>
        <taxon>Bacteria</taxon>
        <taxon>Pseudomonadati</taxon>
        <taxon>Pseudomonadota</taxon>
        <taxon>Alphaproteobacteria</taxon>
        <taxon>Rhodobacterales</taxon>
        <taxon>Roseobacteraceae</taxon>
        <taxon>Thalassovita</taxon>
    </lineage>
</organism>
<dbReference type="EMBL" id="CYSC01000031">
    <property type="protein sequence ID" value="CUH72358.1"/>
    <property type="molecule type" value="Genomic_DNA"/>
</dbReference>
<reference evidence="2 4" key="1">
    <citation type="submission" date="2015-09" db="EMBL/GenBank/DDBJ databases">
        <authorList>
            <consortium name="Swine Surveillance"/>
        </authorList>
    </citation>
    <scope>NUCLEOTIDE SEQUENCE [LARGE SCALE GENOMIC DNA]</scope>
    <source>
        <strain evidence="2 4">5120</strain>
    </source>
</reference>
<name>A0A0P1FPA8_9RHOB</name>
<dbReference type="PANTHER" id="PTHR40455">
    <property type="entry name" value="ANTITOXIN HIGA"/>
    <property type="match status" value="1"/>
</dbReference>
<dbReference type="OrthoDB" id="9796786at2"/>
<evidence type="ECO:0000313" key="1">
    <source>
        <dbReference type="EMBL" id="CUH70012.1"/>
    </source>
</evidence>
<dbReference type="EMBL" id="CYSB01000041">
    <property type="protein sequence ID" value="CUH70012.1"/>
    <property type="molecule type" value="Genomic_DNA"/>
</dbReference>